<evidence type="ECO:0000313" key="3">
    <source>
        <dbReference type="Proteomes" id="UP000198727"/>
    </source>
</evidence>
<organism evidence="2 3">
    <name type="scientific">Amycolatopsis arida</name>
    <dbReference type="NCBI Taxonomy" id="587909"/>
    <lineage>
        <taxon>Bacteria</taxon>
        <taxon>Bacillati</taxon>
        <taxon>Actinomycetota</taxon>
        <taxon>Actinomycetes</taxon>
        <taxon>Pseudonocardiales</taxon>
        <taxon>Pseudonocardiaceae</taxon>
        <taxon>Amycolatopsis</taxon>
    </lineage>
</organism>
<sequence length="113" mass="12170">MELVLAGGVVSSNPNVPAEVVSSVTDGVQDLNDVYRKFKSKFVDPSSPVVQSVGDEPPSELAGSLPRPVIHEDGNVYKWDPESGKWRLIASVGQSGDRESLQICETCGKKENK</sequence>
<protein>
    <submittedName>
        <fullName evidence="2">Uncharacterized protein</fullName>
    </submittedName>
</protein>
<gene>
    <name evidence="2" type="ORF">SAMN05421810_10371</name>
</gene>
<dbReference type="Proteomes" id="UP000198727">
    <property type="component" value="Unassembled WGS sequence"/>
</dbReference>
<evidence type="ECO:0000256" key="1">
    <source>
        <dbReference type="SAM" id="MobiDB-lite"/>
    </source>
</evidence>
<accession>A0A1I5SAB5</accession>
<dbReference type="RefSeq" id="WP_134046115.1">
    <property type="nucleotide sequence ID" value="NZ_FOWW01000003.1"/>
</dbReference>
<reference evidence="3" key="1">
    <citation type="submission" date="2016-10" db="EMBL/GenBank/DDBJ databases">
        <authorList>
            <person name="Varghese N."/>
            <person name="Submissions S."/>
        </authorList>
    </citation>
    <scope>NUCLEOTIDE SEQUENCE [LARGE SCALE GENOMIC DNA]</scope>
    <source>
        <strain evidence="3">CGMCC 4.5579</strain>
    </source>
</reference>
<evidence type="ECO:0000313" key="2">
    <source>
        <dbReference type="EMBL" id="SFP67704.1"/>
    </source>
</evidence>
<dbReference type="EMBL" id="FOWW01000003">
    <property type="protein sequence ID" value="SFP67704.1"/>
    <property type="molecule type" value="Genomic_DNA"/>
</dbReference>
<keyword evidence="3" id="KW-1185">Reference proteome</keyword>
<name>A0A1I5SAB5_9PSEU</name>
<feature type="region of interest" description="Disordered" evidence="1">
    <location>
        <begin position="46"/>
        <end position="67"/>
    </location>
</feature>
<proteinExistence type="predicted"/>
<dbReference type="AlphaFoldDB" id="A0A1I5SAB5"/>